<evidence type="ECO:0000313" key="2">
    <source>
        <dbReference type="Proteomes" id="UP000002007"/>
    </source>
</evidence>
<keyword evidence="2" id="KW-1185">Reference proteome</keyword>
<sequence length="89" mass="9999">MNRNMHATNREASTELLIDLPAESNVTDLLLERVAADADAILYERKVDGVWTPVSAGEFSDQVRGLVIRTNCFGHCPRRLRRGDVQHPL</sequence>
<dbReference type="EMBL" id="CP000910">
    <property type="protein sequence ID" value="ABY24725.1"/>
    <property type="molecule type" value="Genomic_DNA"/>
</dbReference>
<dbReference type="Proteomes" id="UP000002007">
    <property type="component" value="Chromosome"/>
</dbReference>
<dbReference type="GO" id="GO:0004467">
    <property type="term" value="F:long-chain fatty acid-CoA ligase activity"/>
    <property type="evidence" value="ECO:0007669"/>
    <property type="project" value="UniProtKB-EC"/>
</dbReference>
<reference evidence="2" key="1">
    <citation type="journal article" date="2008" name="J. Bacteriol.">
        <title>Genome sequence of the fish pathogen Renibacterium salmoninarum suggests reductive evolution away from an environmental Arthrobacter ancestor.</title>
        <authorList>
            <person name="Wiens G.D."/>
            <person name="Rockey D.D."/>
            <person name="Wu Z."/>
            <person name="Chang J."/>
            <person name="Levy R."/>
            <person name="Crane S."/>
            <person name="Chen D.S."/>
            <person name="Capri G.R."/>
            <person name="Burnett J.R."/>
            <person name="Sudheesh P.S."/>
            <person name="Schipma M.J."/>
            <person name="Burd H."/>
            <person name="Bhattacharyya A."/>
            <person name="Rhodes L.D."/>
            <person name="Kaul R."/>
            <person name="Strom M.S."/>
        </authorList>
    </citation>
    <scope>NUCLEOTIDE SEQUENCE [LARGE SCALE GENOMIC DNA]</scope>
    <source>
        <strain evidence="2">ATCC 33209 / DSM 20767 / JCM 11484 / NBRC 15589 / NCIMB 2235</strain>
    </source>
</reference>
<accession>A9WU54</accession>
<protein>
    <submittedName>
        <fullName evidence="1">Long-chain-fatty-acid--CoA ligase</fullName>
        <ecNumber evidence="1">6.2.1.3</ecNumber>
    </submittedName>
</protein>
<evidence type="ECO:0000313" key="1">
    <source>
        <dbReference type="EMBL" id="ABY24725.1"/>
    </source>
</evidence>
<dbReference type="STRING" id="288705.RSal33209_3004"/>
<organism evidence="1 2">
    <name type="scientific">Renibacterium salmoninarum (strain ATCC 33209 / DSM 20767 / JCM 11484 / NBRC 15589 / NCIMB 2235)</name>
    <dbReference type="NCBI Taxonomy" id="288705"/>
    <lineage>
        <taxon>Bacteria</taxon>
        <taxon>Bacillati</taxon>
        <taxon>Actinomycetota</taxon>
        <taxon>Actinomycetes</taxon>
        <taxon>Micrococcales</taxon>
        <taxon>Micrococcaceae</taxon>
        <taxon>Renibacterium</taxon>
    </lineage>
</organism>
<dbReference type="KEGG" id="rsa:RSal33209_3004"/>
<proteinExistence type="predicted"/>
<name>A9WU54_RENSM</name>
<dbReference type="HOGENOM" id="CLU_2452472_0_0_11"/>
<dbReference type="EC" id="6.2.1.3" evidence="1"/>
<keyword evidence="1" id="KW-0436">Ligase</keyword>
<gene>
    <name evidence="1" type="ordered locus">RSal33209_3004</name>
</gene>
<dbReference type="AlphaFoldDB" id="A9WU54"/>